<dbReference type="AlphaFoldDB" id="A0A507R1V5"/>
<reference evidence="2 3" key="1">
    <citation type="submission" date="2019-06" db="EMBL/GenBank/DDBJ databases">
        <title>Wine fermentation using esterase from Monascus purpureus.</title>
        <authorList>
            <person name="Geng C."/>
            <person name="Zhang Y."/>
        </authorList>
    </citation>
    <scope>NUCLEOTIDE SEQUENCE [LARGE SCALE GENOMIC DNA]</scope>
    <source>
        <strain evidence="2">HQ1</strain>
    </source>
</reference>
<gene>
    <name evidence="2" type="ORF">MPDQ_005009</name>
</gene>
<dbReference type="SUPFAM" id="SSF53474">
    <property type="entry name" value="alpha/beta-Hydrolases"/>
    <property type="match status" value="1"/>
</dbReference>
<evidence type="ECO:0000313" key="3">
    <source>
        <dbReference type="Proteomes" id="UP000319663"/>
    </source>
</evidence>
<dbReference type="Gene3D" id="3.40.50.1820">
    <property type="entry name" value="alpha/beta hydrolase"/>
    <property type="match status" value="1"/>
</dbReference>
<accession>A0A507R1V5</accession>
<dbReference type="EMBL" id="VIFY01000033">
    <property type="protein sequence ID" value="TQB74286.1"/>
    <property type="molecule type" value="Genomic_DNA"/>
</dbReference>
<feature type="domain" description="Alpha/beta hydrolase fold-3" evidence="1">
    <location>
        <begin position="11"/>
        <end position="51"/>
    </location>
</feature>
<evidence type="ECO:0000313" key="2">
    <source>
        <dbReference type="EMBL" id="TQB74286.1"/>
    </source>
</evidence>
<dbReference type="STRING" id="5098.A0A507R1V5"/>
<comment type="caution">
    <text evidence="2">The sequence shown here is derived from an EMBL/GenBank/DDBJ whole genome shotgun (WGS) entry which is preliminary data.</text>
</comment>
<name>A0A507R1V5_MONPU</name>
<protein>
    <recommendedName>
        <fullName evidence="1">Alpha/beta hydrolase fold-3 domain-containing protein</fullName>
    </recommendedName>
</protein>
<keyword evidence="3" id="KW-1185">Reference proteome</keyword>
<proteinExistence type="predicted"/>
<dbReference type="InterPro" id="IPR029058">
    <property type="entry name" value="AB_hydrolase_fold"/>
</dbReference>
<dbReference type="Proteomes" id="UP000319663">
    <property type="component" value="Unassembled WGS sequence"/>
</dbReference>
<dbReference type="Pfam" id="PF07859">
    <property type="entry name" value="Abhydrolase_3"/>
    <property type="match status" value="1"/>
</dbReference>
<evidence type="ECO:0000259" key="1">
    <source>
        <dbReference type="Pfam" id="PF07859"/>
    </source>
</evidence>
<sequence>MSDFFIVCTLERSLDMTVVTVDYRLAPENPFPTPFDDICDIFSWLQSQIRETTARSPDNPLPAAGVGRVPDVTFSDVLTGDGELAEPAYLGLRVNLIVACNTVKLAICYMKKQVTGGSIVLTAPMASYSAIGRPTSTASKHRLGLVRGLGSWLPPSDI</sequence>
<organism evidence="2 3">
    <name type="scientific">Monascus purpureus</name>
    <name type="common">Red mold</name>
    <name type="synonym">Monascus anka</name>
    <dbReference type="NCBI Taxonomy" id="5098"/>
    <lineage>
        <taxon>Eukaryota</taxon>
        <taxon>Fungi</taxon>
        <taxon>Dikarya</taxon>
        <taxon>Ascomycota</taxon>
        <taxon>Pezizomycotina</taxon>
        <taxon>Eurotiomycetes</taxon>
        <taxon>Eurotiomycetidae</taxon>
        <taxon>Eurotiales</taxon>
        <taxon>Aspergillaceae</taxon>
        <taxon>Monascus</taxon>
    </lineage>
</organism>
<dbReference type="InterPro" id="IPR013094">
    <property type="entry name" value="AB_hydrolase_3"/>
</dbReference>
<dbReference type="GO" id="GO:0016787">
    <property type="term" value="F:hydrolase activity"/>
    <property type="evidence" value="ECO:0007669"/>
    <property type="project" value="InterPro"/>
</dbReference>